<dbReference type="RefSeq" id="WP_107752158.1">
    <property type="nucleotide sequence ID" value="NZ_QBKF01000006.1"/>
</dbReference>
<dbReference type="Pfam" id="PF20056">
    <property type="entry name" value="DUF6455"/>
    <property type="match status" value="1"/>
</dbReference>
<dbReference type="Proteomes" id="UP000244810">
    <property type="component" value="Unassembled WGS sequence"/>
</dbReference>
<proteinExistence type="predicted"/>
<organism evidence="2 3">
    <name type="scientific">Pararhodobacter aggregans</name>
    <dbReference type="NCBI Taxonomy" id="404875"/>
    <lineage>
        <taxon>Bacteria</taxon>
        <taxon>Pseudomonadati</taxon>
        <taxon>Pseudomonadota</taxon>
        <taxon>Alphaproteobacteria</taxon>
        <taxon>Rhodobacterales</taxon>
        <taxon>Paracoccaceae</taxon>
        <taxon>Pararhodobacter</taxon>
    </lineage>
</organism>
<evidence type="ECO:0000259" key="1">
    <source>
        <dbReference type="Pfam" id="PF20056"/>
    </source>
</evidence>
<name>A0A2T7UR68_9RHOB</name>
<dbReference type="OrthoDB" id="7859249at2"/>
<keyword evidence="3" id="KW-1185">Reference proteome</keyword>
<feature type="domain" description="DUF6455" evidence="1">
    <location>
        <begin position="7"/>
        <end position="85"/>
    </location>
</feature>
<dbReference type="InterPro" id="IPR045601">
    <property type="entry name" value="DUF6455"/>
</dbReference>
<dbReference type="EMBL" id="QDDR01000006">
    <property type="protein sequence ID" value="PVE47146.1"/>
    <property type="molecule type" value="Genomic_DNA"/>
</dbReference>
<comment type="caution">
    <text evidence="2">The sequence shown here is derived from an EMBL/GenBank/DDBJ whole genome shotgun (WGS) entry which is preliminary data.</text>
</comment>
<sequence>MSRSLSQIPDDHLLFWRMVEALDIPLAEAIRDDEVTPDRLSGMLSKCAHCRAPDYCALYLASRDGKARTPPSFCKNRAPLEKLQARHPAD</sequence>
<gene>
    <name evidence="2" type="ORF">DDE23_12930</name>
</gene>
<accession>A0A2T7UR68</accession>
<evidence type="ECO:0000313" key="2">
    <source>
        <dbReference type="EMBL" id="PVE47146.1"/>
    </source>
</evidence>
<dbReference type="AlphaFoldDB" id="A0A2T7UR68"/>
<reference evidence="2 3" key="1">
    <citation type="journal article" date="2011" name="Syst. Appl. Microbiol.">
        <title>Defluviimonas denitrificans gen. nov., sp. nov., and Pararhodobacter aggregans gen. nov., sp. nov., non-phototrophic Rhodobacteraceae from the biofilter of a marine aquaculture.</title>
        <authorList>
            <person name="Foesel B.U."/>
            <person name="Drake H.L."/>
            <person name="Schramm A."/>
        </authorList>
    </citation>
    <scope>NUCLEOTIDE SEQUENCE [LARGE SCALE GENOMIC DNA]</scope>
    <source>
        <strain evidence="2 3">D1-19</strain>
    </source>
</reference>
<protein>
    <recommendedName>
        <fullName evidence="1">DUF6455 domain-containing protein</fullName>
    </recommendedName>
</protein>
<evidence type="ECO:0000313" key="3">
    <source>
        <dbReference type="Proteomes" id="UP000244810"/>
    </source>
</evidence>